<evidence type="ECO:0000313" key="5">
    <source>
        <dbReference type="EMBL" id="USS00005.1"/>
    </source>
</evidence>
<dbReference type="EMBL" id="CP099799">
    <property type="protein sequence ID" value="USS00005.1"/>
    <property type="molecule type" value="Genomic_DNA"/>
</dbReference>
<name>A0A9N7JK95_CLOSE</name>
<dbReference type="InterPro" id="IPR005648">
    <property type="entry name" value="FlgD"/>
</dbReference>
<keyword evidence="4" id="KW-0966">Cell projection</keyword>
<reference evidence="5" key="2">
    <citation type="submission" date="2022-06" db="EMBL/GenBank/DDBJ databases">
        <authorList>
            <person name="Holder M.E."/>
            <person name="Ajami N.J."/>
            <person name="Petrosino J.F."/>
        </authorList>
    </citation>
    <scope>NUCLEOTIDE SEQUENCE</scope>
    <source>
        <strain evidence="5">RMA 8861</strain>
    </source>
</reference>
<dbReference type="OrthoDB" id="280334at2"/>
<keyword evidence="7" id="KW-1185">Reference proteome</keyword>
<dbReference type="Pfam" id="PF03963">
    <property type="entry name" value="FlgD"/>
    <property type="match status" value="1"/>
</dbReference>
<gene>
    <name evidence="4" type="ORF">CP523_02585</name>
    <name evidence="5" type="ORF">NH397_10920</name>
</gene>
<dbReference type="Proteomes" id="UP001055437">
    <property type="component" value="Chromosome"/>
</dbReference>
<evidence type="ECO:0000313" key="7">
    <source>
        <dbReference type="Proteomes" id="UP001055437"/>
    </source>
</evidence>
<keyword evidence="2 3" id="KW-1005">Bacterial flagellum biogenesis</keyword>
<comment type="function">
    <text evidence="3">Required for flagellar hook formation. May act as a scaffolding protein.</text>
</comment>
<comment type="similarity">
    <text evidence="1 3">Belongs to the FlgD family.</text>
</comment>
<proteinExistence type="inferred from homology"/>
<evidence type="ECO:0000313" key="6">
    <source>
        <dbReference type="Proteomes" id="UP000280586"/>
    </source>
</evidence>
<evidence type="ECO:0000313" key="4">
    <source>
        <dbReference type="EMBL" id="AYE33426.1"/>
    </source>
</evidence>
<dbReference type="RefSeq" id="WP_066673919.1">
    <property type="nucleotide sequence ID" value="NZ_CABMIZ010000003.1"/>
</dbReference>
<protein>
    <recommendedName>
        <fullName evidence="3">Basal-body rod modification protein FlgD</fullName>
    </recommendedName>
</protein>
<evidence type="ECO:0000256" key="2">
    <source>
        <dbReference type="ARBA" id="ARBA00022795"/>
    </source>
</evidence>
<dbReference type="GeneID" id="303559564"/>
<sequence>MSNVINNNYGARATERGTKIMKPGEDMDKNAFLKILSAELSNMDPMGNNDSTQYITQMAQFASMEQMSNLNNTMSSYASHSLVGKGVTMKSVDSDGKPYTGVVKAVTIQNGKTTLSVEVNENGQNSYKDFSLDDVITVLDVPDYSIPPLNNMNGNMSFLLASSFIGKHVELNEQDDNKKNIEGEVLSVIKESGLIKVKVKLQGSEEIKDFDYDKVIKVTK</sequence>
<reference evidence="4 6" key="1">
    <citation type="submission" date="2017-09" db="EMBL/GenBank/DDBJ databases">
        <authorList>
            <person name="Thomas P."/>
            <person name="Seyboldt C."/>
        </authorList>
    </citation>
    <scope>NUCLEOTIDE SEQUENCE [LARGE SCALE GENOMIC DNA]</scope>
    <source>
        <strain evidence="4 6">DSM 7534</strain>
    </source>
</reference>
<dbReference type="GO" id="GO:0044781">
    <property type="term" value="P:bacterial-type flagellum organization"/>
    <property type="evidence" value="ECO:0007669"/>
    <property type="project" value="UniProtKB-UniRule"/>
</dbReference>
<organism evidence="4 6">
    <name type="scientific">Clostridium septicum</name>
    <dbReference type="NCBI Taxonomy" id="1504"/>
    <lineage>
        <taxon>Bacteria</taxon>
        <taxon>Bacillati</taxon>
        <taxon>Bacillota</taxon>
        <taxon>Clostridia</taxon>
        <taxon>Eubacteriales</taxon>
        <taxon>Clostridiaceae</taxon>
        <taxon>Clostridium</taxon>
    </lineage>
</organism>
<evidence type="ECO:0000256" key="3">
    <source>
        <dbReference type="RuleBase" id="RU362076"/>
    </source>
</evidence>
<dbReference type="EMBL" id="CP023671">
    <property type="protein sequence ID" value="AYE33426.1"/>
    <property type="molecule type" value="Genomic_DNA"/>
</dbReference>
<dbReference type="KEGG" id="csep:CP523_02585"/>
<evidence type="ECO:0000256" key="1">
    <source>
        <dbReference type="ARBA" id="ARBA00010577"/>
    </source>
</evidence>
<dbReference type="Proteomes" id="UP000280586">
    <property type="component" value="Chromosome"/>
</dbReference>
<keyword evidence="4" id="KW-0969">Cilium</keyword>
<dbReference type="AlphaFoldDB" id="A0A9N7JK95"/>
<keyword evidence="4" id="KW-0282">Flagellum</keyword>
<accession>A0A9N7JK95</accession>